<evidence type="ECO:0000256" key="1">
    <source>
        <dbReference type="SAM" id="Phobius"/>
    </source>
</evidence>
<organism evidence="3 4">
    <name type="scientific">Trichomalopsis sarcophagae</name>
    <dbReference type="NCBI Taxonomy" id="543379"/>
    <lineage>
        <taxon>Eukaryota</taxon>
        <taxon>Metazoa</taxon>
        <taxon>Ecdysozoa</taxon>
        <taxon>Arthropoda</taxon>
        <taxon>Hexapoda</taxon>
        <taxon>Insecta</taxon>
        <taxon>Pterygota</taxon>
        <taxon>Neoptera</taxon>
        <taxon>Endopterygota</taxon>
        <taxon>Hymenoptera</taxon>
        <taxon>Apocrita</taxon>
        <taxon>Proctotrupomorpha</taxon>
        <taxon>Chalcidoidea</taxon>
        <taxon>Pteromalidae</taxon>
        <taxon>Pteromalinae</taxon>
        <taxon>Trichomalopsis</taxon>
    </lineage>
</organism>
<dbReference type="STRING" id="543379.A0A232F5Z0"/>
<protein>
    <recommendedName>
        <fullName evidence="2">Deltamethrin resistance protein prag01 domain-containing protein</fullName>
    </recommendedName>
</protein>
<keyword evidence="1" id="KW-0812">Transmembrane</keyword>
<dbReference type="PANTHER" id="PTHR22133">
    <property type="entry name" value="AT01821P-RELATED"/>
    <property type="match status" value="1"/>
</dbReference>
<reference evidence="3 4" key="1">
    <citation type="journal article" date="2017" name="Curr. Biol.">
        <title>The Evolution of Venom by Co-option of Single-Copy Genes.</title>
        <authorList>
            <person name="Martinson E.O."/>
            <person name="Mrinalini"/>
            <person name="Kelkar Y.D."/>
            <person name="Chang C.H."/>
            <person name="Werren J.H."/>
        </authorList>
    </citation>
    <scope>NUCLEOTIDE SEQUENCE [LARGE SCALE GENOMIC DNA]</scope>
    <source>
        <strain evidence="3 4">Alberta</strain>
        <tissue evidence="3">Whole body</tissue>
    </source>
</reference>
<evidence type="ECO:0000259" key="2">
    <source>
        <dbReference type="Pfam" id="PF16020"/>
    </source>
</evidence>
<dbReference type="EMBL" id="NNAY01000926">
    <property type="protein sequence ID" value="OXU25868.1"/>
    <property type="molecule type" value="Genomic_DNA"/>
</dbReference>
<feature type="transmembrane region" description="Helical" evidence="1">
    <location>
        <begin position="56"/>
        <end position="77"/>
    </location>
</feature>
<dbReference type="InterPro" id="IPR031973">
    <property type="entry name" value="Deltameth_res_prag01"/>
</dbReference>
<name>A0A232F5Z0_9HYME</name>
<feature type="domain" description="Deltamethrin resistance protein prag01" evidence="2">
    <location>
        <begin position="40"/>
        <end position="87"/>
    </location>
</feature>
<dbReference type="Pfam" id="PF16020">
    <property type="entry name" value="Deltameth_res"/>
    <property type="match status" value="1"/>
</dbReference>
<evidence type="ECO:0000313" key="3">
    <source>
        <dbReference type="EMBL" id="OXU25868.1"/>
    </source>
</evidence>
<dbReference type="OrthoDB" id="9981889at2759"/>
<accession>A0A232F5Z0</accession>
<keyword evidence="4" id="KW-1185">Reference proteome</keyword>
<evidence type="ECO:0000313" key="4">
    <source>
        <dbReference type="Proteomes" id="UP000215335"/>
    </source>
</evidence>
<sequence length="91" mass="10655">MLNQILRPIARRAIQKGAQQTRLAHHESNFKYVTLDEACHPQGPWKENFEKQQRKYNAHLVIGLTMFIGTCVTINRFELLFFNYAPPTPKE</sequence>
<proteinExistence type="predicted"/>
<gene>
    <name evidence="3" type="ORF">TSAR_015293</name>
</gene>
<comment type="caution">
    <text evidence="3">The sequence shown here is derived from an EMBL/GenBank/DDBJ whole genome shotgun (WGS) entry which is preliminary data.</text>
</comment>
<keyword evidence="1" id="KW-0472">Membrane</keyword>
<dbReference type="PANTHER" id="PTHR22133:SF2">
    <property type="entry name" value="AT01821P-RELATED"/>
    <property type="match status" value="1"/>
</dbReference>
<keyword evidence="1" id="KW-1133">Transmembrane helix</keyword>
<dbReference type="Proteomes" id="UP000215335">
    <property type="component" value="Unassembled WGS sequence"/>
</dbReference>
<dbReference type="AlphaFoldDB" id="A0A232F5Z0"/>